<name>A0ACC0FF30_9ERIC</name>
<gene>
    <name evidence="1" type="ORF">LOK49_LG13G02584</name>
</gene>
<accession>A0ACC0FF30</accession>
<proteinExistence type="predicted"/>
<reference evidence="1 2" key="1">
    <citation type="journal article" date="2022" name="Plant J.">
        <title>Chromosome-level genome of Camellia lanceoleosa provides a valuable resource for understanding genome evolution and self-incompatibility.</title>
        <authorList>
            <person name="Gong W."/>
            <person name="Xiao S."/>
            <person name="Wang L."/>
            <person name="Liao Z."/>
            <person name="Chang Y."/>
            <person name="Mo W."/>
            <person name="Hu G."/>
            <person name="Li W."/>
            <person name="Zhao G."/>
            <person name="Zhu H."/>
            <person name="Hu X."/>
            <person name="Ji K."/>
            <person name="Xiang X."/>
            <person name="Song Q."/>
            <person name="Yuan D."/>
            <person name="Jin S."/>
            <person name="Zhang L."/>
        </authorList>
    </citation>
    <scope>NUCLEOTIDE SEQUENCE [LARGE SCALE GENOMIC DNA]</scope>
    <source>
        <strain evidence="1">SQ_2022a</strain>
    </source>
</reference>
<sequence length="849" mass="94541">MSCNVSLTESCPALLYYVPKIQRTLEETTSLFHVNSSSVNRTVDGFSIAVDCSCPAGHSEFTWHTDYTVQHGDTWESISEKFPSFVVEKPDKTLIESQTISLDLVCGCSKGVEVVSYRVESGDTLFTICSRFKTVVNKTAELNKLDNPRLIYAGDVIFIPESGLKDKSKFKYPIDVIVGAFLAVVTVVPFLVFIIFWRYHYKRKGLRQSKGSTRELKFSPCNFNSLNSPTKCGESIVASFNSDKATVFPYNEVCDATLNLSMSLKIGQGSYGSVYLGKLRGDDVAIKQMNDTKSKEFMSELNILCRVHHTNLIKLIGYAAGGDSLFLVYELAQNGALSDHLHNPTVRGFKPLPWTMRVQIALDAAKGLEYIHLYTKPYYIHRDVKSSNILLDSAFHAKTAGTPDENKVLNIRLSDMGLKGPFPRGIENCTYLTGKERSKVTDDSASCDNTLIGLGFDDEIFQLLRIALDCSCPAGHSEFTWHTDYTVQHGDTWESISEKFPSFVVEKPDKTLIESQTISLDLVCGCSKVGIHFTICSRFKTVVIKTAELNKLDNPRLIYAGDVIFIPESYSFAECGESIVASFNSDKATVFPYNEVCDATLNLSMSLKIGQGSYGSVYLGKLRGDDVAIKQMNDTKSKEFMSELNILCRVHHTNLIKLIGYAAGGDSLFLVYELAQNGALSDHLHNPTIADFGLVKLLEHAPDADTAASRIVGTFGYLAPEYVRDGRITTKSDVYSFGVVLMELLTGQPALSRDASPGNIQYVEHRSLVEYMLSVLENNDPFTELSQCIDPTLTHYHKDSLLQMVLLSKDCVDDDWNRRPDMCEVVLRLSHTFLCSKQWEKPDCNSSKC</sequence>
<evidence type="ECO:0000313" key="2">
    <source>
        <dbReference type="Proteomes" id="UP001060215"/>
    </source>
</evidence>
<dbReference type="Proteomes" id="UP001060215">
    <property type="component" value="Chromosome 14"/>
</dbReference>
<keyword evidence="2" id="KW-1185">Reference proteome</keyword>
<dbReference type="EMBL" id="CM045771">
    <property type="protein sequence ID" value="KAI7987327.1"/>
    <property type="molecule type" value="Genomic_DNA"/>
</dbReference>
<protein>
    <submittedName>
        <fullName evidence="1">LysM domain receptor-like kinase 3</fullName>
    </submittedName>
</protein>
<organism evidence="1 2">
    <name type="scientific">Camellia lanceoleosa</name>
    <dbReference type="NCBI Taxonomy" id="1840588"/>
    <lineage>
        <taxon>Eukaryota</taxon>
        <taxon>Viridiplantae</taxon>
        <taxon>Streptophyta</taxon>
        <taxon>Embryophyta</taxon>
        <taxon>Tracheophyta</taxon>
        <taxon>Spermatophyta</taxon>
        <taxon>Magnoliopsida</taxon>
        <taxon>eudicotyledons</taxon>
        <taxon>Gunneridae</taxon>
        <taxon>Pentapetalae</taxon>
        <taxon>asterids</taxon>
        <taxon>Ericales</taxon>
        <taxon>Theaceae</taxon>
        <taxon>Camellia</taxon>
    </lineage>
</organism>
<comment type="caution">
    <text evidence="1">The sequence shown here is derived from an EMBL/GenBank/DDBJ whole genome shotgun (WGS) entry which is preliminary data.</text>
</comment>
<evidence type="ECO:0000313" key="1">
    <source>
        <dbReference type="EMBL" id="KAI7987327.1"/>
    </source>
</evidence>